<feature type="transmembrane region" description="Helical" evidence="7">
    <location>
        <begin position="203"/>
        <end position="220"/>
    </location>
</feature>
<evidence type="ECO:0000256" key="6">
    <source>
        <dbReference type="ARBA" id="ARBA00023136"/>
    </source>
</evidence>
<evidence type="ECO:0000259" key="8">
    <source>
        <dbReference type="Pfam" id="PF01694"/>
    </source>
</evidence>
<keyword evidence="11" id="KW-1185">Reference proteome</keyword>
<comment type="subcellular location">
    <subcellularLocation>
        <location evidence="1">Membrane</location>
        <topology evidence="1">Multi-pass membrane protein</topology>
    </subcellularLocation>
</comment>
<feature type="transmembrane region" description="Helical" evidence="7">
    <location>
        <begin position="140"/>
        <end position="165"/>
    </location>
</feature>
<dbReference type="GO" id="GO:0016020">
    <property type="term" value="C:membrane"/>
    <property type="evidence" value="ECO:0007669"/>
    <property type="project" value="UniProtKB-SubCell"/>
</dbReference>
<dbReference type="Pfam" id="PF12122">
    <property type="entry name" value="Rhomboid_N"/>
    <property type="match status" value="1"/>
</dbReference>
<organism evidence="10 11">
    <name type="scientific">Haemophilus pittmaniae</name>
    <dbReference type="NCBI Taxonomy" id="249188"/>
    <lineage>
        <taxon>Bacteria</taxon>
        <taxon>Pseudomonadati</taxon>
        <taxon>Pseudomonadota</taxon>
        <taxon>Gammaproteobacteria</taxon>
        <taxon>Pasteurellales</taxon>
        <taxon>Pasteurellaceae</taxon>
        <taxon>Haemophilus</taxon>
    </lineage>
</organism>
<dbReference type="EC" id="3.4.21.105" evidence="10"/>
<dbReference type="EMBL" id="UGHS01000003">
    <property type="protein sequence ID" value="STO92894.1"/>
    <property type="molecule type" value="Genomic_DNA"/>
</dbReference>
<keyword evidence="10" id="KW-0378">Hydrolase</keyword>
<dbReference type="InterPro" id="IPR035952">
    <property type="entry name" value="Rhomboid-like_sf"/>
</dbReference>
<feature type="transmembrane region" description="Helical" evidence="7">
    <location>
        <begin position="101"/>
        <end position="120"/>
    </location>
</feature>
<evidence type="ECO:0000313" key="11">
    <source>
        <dbReference type="Proteomes" id="UP000255264"/>
    </source>
</evidence>
<feature type="transmembrane region" description="Helical" evidence="7">
    <location>
        <begin position="177"/>
        <end position="197"/>
    </location>
</feature>
<evidence type="ECO:0000256" key="1">
    <source>
        <dbReference type="ARBA" id="ARBA00004141"/>
    </source>
</evidence>
<dbReference type="Pfam" id="PF01694">
    <property type="entry name" value="Rhomboid"/>
    <property type="match status" value="1"/>
</dbReference>
<keyword evidence="4 7" id="KW-0812">Transmembrane</keyword>
<evidence type="ECO:0000256" key="5">
    <source>
        <dbReference type="ARBA" id="ARBA00022989"/>
    </source>
</evidence>
<feature type="domain" description="Peptidase S54 GlpG peptidase N-terminal" evidence="9">
    <location>
        <begin position="24"/>
        <end position="84"/>
    </location>
</feature>
<dbReference type="InterPro" id="IPR022764">
    <property type="entry name" value="Peptidase_S54_rhomboid_dom"/>
</dbReference>
<dbReference type="AlphaFoldDB" id="A0A377IX87"/>
<dbReference type="PANTHER" id="PTHR43066">
    <property type="entry name" value="RHOMBOID-RELATED PROTEIN"/>
    <property type="match status" value="1"/>
</dbReference>
<feature type="transmembrane region" description="Helical" evidence="7">
    <location>
        <begin position="227"/>
        <end position="246"/>
    </location>
</feature>
<dbReference type="GO" id="GO:0004252">
    <property type="term" value="F:serine-type endopeptidase activity"/>
    <property type="evidence" value="ECO:0007669"/>
    <property type="project" value="InterPro"/>
</dbReference>
<evidence type="ECO:0000259" key="9">
    <source>
        <dbReference type="Pfam" id="PF12122"/>
    </source>
</evidence>
<sequence length="280" mass="31527">MQFLFGSEFEAPLLTFRDYIKLKYAESLHLEKQLSQQGIPIYSLFLQSDSPHFSAIMQESKQFMQNPTATQYSEASWQNGDLSAHPQNPSHNYEWLKNRPVTCCITALCLIVYILQSLGFEEPIMDLFHYPASPYEDSELWRYLSHTLVHLSLPHILFNLAYFWLFGGAIEQRFGSLKLLLLSLSAAIVSGICQNYATGPDFFGLSGVVCAVLGYVLLIDRLKPHTFELPSGFFSMLLVGLAIGFISPLFGIYLGNSAHISGVILGVAWGYWDAKVHLKI</sequence>
<evidence type="ECO:0000313" key="10">
    <source>
        <dbReference type="EMBL" id="STO92894.1"/>
    </source>
</evidence>
<evidence type="ECO:0000256" key="7">
    <source>
        <dbReference type="SAM" id="Phobius"/>
    </source>
</evidence>
<evidence type="ECO:0000256" key="4">
    <source>
        <dbReference type="ARBA" id="ARBA00022692"/>
    </source>
</evidence>
<dbReference type="SUPFAM" id="SSF144091">
    <property type="entry name" value="Rhomboid-like"/>
    <property type="match status" value="1"/>
</dbReference>
<protein>
    <submittedName>
        <fullName evidence="10">Rhomboid family GlpG protein</fullName>
        <ecNumber evidence="10">3.4.21.105</ecNumber>
    </submittedName>
</protein>
<keyword evidence="2" id="KW-1003">Cell membrane</keyword>
<feature type="domain" description="Peptidase S54 rhomboid" evidence="8">
    <location>
        <begin position="138"/>
        <end position="272"/>
    </location>
</feature>
<dbReference type="InterPro" id="IPR022732">
    <property type="entry name" value="Peptidase_S54_GlpG_N"/>
</dbReference>
<accession>A0A377IX87</accession>
<evidence type="ECO:0000256" key="3">
    <source>
        <dbReference type="ARBA" id="ARBA00022519"/>
    </source>
</evidence>
<dbReference type="Proteomes" id="UP000255264">
    <property type="component" value="Unassembled WGS sequence"/>
</dbReference>
<reference evidence="10 11" key="1">
    <citation type="submission" date="2018-06" db="EMBL/GenBank/DDBJ databases">
        <authorList>
            <consortium name="Pathogen Informatics"/>
            <person name="Doyle S."/>
        </authorList>
    </citation>
    <scope>NUCLEOTIDE SEQUENCE [LARGE SCALE GENOMIC DNA]</scope>
    <source>
        <strain evidence="10 11">NCTC13335</strain>
    </source>
</reference>
<keyword evidence="3" id="KW-0997">Cell inner membrane</keyword>
<gene>
    <name evidence="10" type="primary">glpG</name>
    <name evidence="10" type="ORF">NCTC13335_00751</name>
</gene>
<evidence type="ECO:0000256" key="2">
    <source>
        <dbReference type="ARBA" id="ARBA00022475"/>
    </source>
</evidence>
<dbReference type="OrthoDB" id="9778341at2"/>
<proteinExistence type="predicted"/>
<dbReference type="PANTHER" id="PTHR43066:SF26">
    <property type="entry name" value="RHOMBOID PROTEASE GLPG"/>
    <property type="match status" value="1"/>
</dbReference>
<keyword evidence="5 7" id="KW-1133">Transmembrane helix</keyword>
<name>A0A377IX87_9PAST</name>
<dbReference type="RefSeq" id="WP_115002878.1">
    <property type="nucleotide sequence ID" value="NZ_UGHS01000003.1"/>
</dbReference>
<dbReference type="Gene3D" id="1.20.1540.10">
    <property type="entry name" value="Rhomboid-like"/>
    <property type="match status" value="1"/>
</dbReference>
<keyword evidence="6 7" id="KW-0472">Membrane</keyword>